<protein>
    <recommendedName>
        <fullName evidence="3">Spore coat protein</fullName>
    </recommendedName>
</protein>
<dbReference type="AlphaFoldDB" id="A0A511W302"/>
<dbReference type="RefSeq" id="WP_307724918.1">
    <property type="nucleotide sequence ID" value="NZ_BJYA01000005.1"/>
</dbReference>
<reference evidence="1 2" key="1">
    <citation type="submission" date="2019-07" db="EMBL/GenBank/DDBJ databases">
        <title>Whole genome shotgun sequence of Alkalibacillus haloalkaliphilus NBRC 103110.</title>
        <authorList>
            <person name="Hosoyama A."/>
            <person name="Uohara A."/>
            <person name="Ohji S."/>
            <person name="Ichikawa N."/>
        </authorList>
    </citation>
    <scope>NUCLEOTIDE SEQUENCE [LARGE SCALE GENOMIC DNA]</scope>
    <source>
        <strain evidence="1 2">NBRC 103110</strain>
    </source>
</reference>
<evidence type="ECO:0008006" key="3">
    <source>
        <dbReference type="Google" id="ProtNLM"/>
    </source>
</evidence>
<dbReference type="Proteomes" id="UP000321440">
    <property type="component" value="Unassembled WGS sequence"/>
</dbReference>
<dbReference type="EMBL" id="BJYA01000005">
    <property type="protein sequence ID" value="GEN45466.1"/>
    <property type="molecule type" value="Genomic_DNA"/>
</dbReference>
<gene>
    <name evidence="1" type="ORF">AHA02nite_12420</name>
</gene>
<sequence>MVTDQLARHERLEMHEILTLKNISLTKAATMQGLVGCDQLKAILQEDVTKGKQHVEQLNELLNDGSN</sequence>
<name>A0A511W302_9BACI</name>
<evidence type="ECO:0000313" key="1">
    <source>
        <dbReference type="EMBL" id="GEN45466.1"/>
    </source>
</evidence>
<proteinExistence type="predicted"/>
<comment type="caution">
    <text evidence="1">The sequence shown here is derived from an EMBL/GenBank/DDBJ whole genome shotgun (WGS) entry which is preliminary data.</text>
</comment>
<organism evidence="1 2">
    <name type="scientific">Alkalibacillus haloalkaliphilus</name>
    <dbReference type="NCBI Taxonomy" id="94136"/>
    <lineage>
        <taxon>Bacteria</taxon>
        <taxon>Bacillati</taxon>
        <taxon>Bacillota</taxon>
        <taxon>Bacilli</taxon>
        <taxon>Bacillales</taxon>
        <taxon>Bacillaceae</taxon>
        <taxon>Alkalibacillus</taxon>
    </lineage>
</organism>
<evidence type="ECO:0000313" key="2">
    <source>
        <dbReference type="Proteomes" id="UP000321440"/>
    </source>
</evidence>
<keyword evidence="2" id="KW-1185">Reference proteome</keyword>
<accession>A0A511W302</accession>